<dbReference type="SUPFAM" id="SSF102114">
    <property type="entry name" value="Radical SAM enzymes"/>
    <property type="match status" value="1"/>
</dbReference>
<dbReference type="NCBIfam" id="TIGR04085">
    <property type="entry name" value="rSAM_more_4Fe4S"/>
    <property type="match status" value="1"/>
</dbReference>
<dbReference type="Proteomes" id="UP000663929">
    <property type="component" value="Chromosome"/>
</dbReference>
<accession>A0A8A4TL72</accession>
<dbReference type="Gene3D" id="3.20.20.70">
    <property type="entry name" value="Aldolase class I"/>
    <property type="match status" value="1"/>
</dbReference>
<dbReference type="NCBIfam" id="NF041300">
    <property type="entry name" value="rSAM_mat_DarW"/>
    <property type="match status" value="1"/>
</dbReference>
<evidence type="ECO:0000256" key="1">
    <source>
        <dbReference type="ARBA" id="ARBA00001966"/>
    </source>
</evidence>
<dbReference type="RefSeq" id="WP_237379240.1">
    <property type="nucleotide sequence ID" value="NZ_CP071793.1"/>
</dbReference>
<dbReference type="AlphaFoldDB" id="A0A8A4TL72"/>
<sequence length="454" mass="51240">MNSSMPLAGLDSRTGVGTFGIPPELALDFEAFKATLSPEEQRALTVLAAGMKHQSAEEFIGNIPEEEILNAHERRVFAAEMAREVPEKRSPSAKFVMVLKATRLCNLRCTYCRSWAEGHNQVMSFPVLVRAIREVLSMRGLQHVEIVWHGGEITLLKPKFFKKLIWVQQQFRRPGQVIRISLQTNATHLTDEWIEFLSTLNIGVGISIDGPPEVHDRRRVDKDGKPSSPLVVEGIRRLRTAGIPHGALVVVDRFLQDIGAERLLTYFHEIGLKNLDFLNIVPENHKGATASREDGFICFDEYVDFLREAFDVWWRKYRDEMFITTFADLIPALSDGAKPNNCYWAGNCMVSTLTIEANGDMAPCDKFIGDEGSIFGNVMRQSIADVMRQTAYIKNANRERASSLSRMKTCDFFQICQGGCPHDRLVNRRHVPDHDPDCCGLKPLVRHIRDAAMA</sequence>
<dbReference type="InterPro" id="IPR023867">
    <property type="entry name" value="Sulphatase_maturase_rSAM"/>
</dbReference>
<dbReference type="Pfam" id="PF13186">
    <property type="entry name" value="SPASM"/>
    <property type="match status" value="1"/>
</dbReference>
<dbReference type="KEGG" id="scor:J3U87_28815"/>
<gene>
    <name evidence="8" type="ORF">J3U87_28815</name>
</gene>
<dbReference type="SFLD" id="SFLDG01072">
    <property type="entry name" value="dehydrogenase_like"/>
    <property type="match status" value="1"/>
</dbReference>
<evidence type="ECO:0000256" key="5">
    <source>
        <dbReference type="ARBA" id="ARBA00023014"/>
    </source>
</evidence>
<evidence type="ECO:0000313" key="9">
    <source>
        <dbReference type="Proteomes" id="UP000663929"/>
    </source>
</evidence>
<dbReference type="EMBL" id="CP071793">
    <property type="protein sequence ID" value="QTD49608.1"/>
    <property type="molecule type" value="Genomic_DNA"/>
</dbReference>
<organism evidence="8 9">
    <name type="scientific">Sulfidibacter corallicola</name>
    <dbReference type="NCBI Taxonomy" id="2818388"/>
    <lineage>
        <taxon>Bacteria</taxon>
        <taxon>Pseudomonadati</taxon>
        <taxon>Acidobacteriota</taxon>
        <taxon>Holophagae</taxon>
        <taxon>Acanthopleuribacterales</taxon>
        <taxon>Acanthopleuribacteraceae</taxon>
        <taxon>Sulfidibacter</taxon>
    </lineage>
</organism>
<comment type="cofactor">
    <cofactor evidence="1">
        <name>[4Fe-4S] cluster</name>
        <dbReference type="ChEBI" id="CHEBI:49883"/>
    </cofactor>
</comment>
<dbReference type="SFLD" id="SFLDG01384">
    <property type="entry name" value="thioether_bond_formation_requi"/>
    <property type="match status" value="1"/>
</dbReference>
<dbReference type="SFLD" id="SFLDG01067">
    <property type="entry name" value="SPASM/twitch_domain_containing"/>
    <property type="match status" value="1"/>
</dbReference>
<dbReference type="PANTHER" id="PTHR43273">
    <property type="entry name" value="ANAEROBIC SULFATASE-MATURATING ENZYME HOMOLOG ASLB-RELATED"/>
    <property type="match status" value="1"/>
</dbReference>
<dbReference type="Pfam" id="PF04055">
    <property type="entry name" value="Radical_SAM"/>
    <property type="match status" value="1"/>
</dbReference>
<dbReference type="InterPro" id="IPR007197">
    <property type="entry name" value="rSAM"/>
</dbReference>
<comment type="similarity">
    <text evidence="6">Belongs to the radical SAM superfamily. Anaerobic sulfatase-maturating enzyme family.</text>
</comment>
<dbReference type="CDD" id="cd01335">
    <property type="entry name" value="Radical_SAM"/>
    <property type="match status" value="1"/>
</dbReference>
<keyword evidence="3" id="KW-0479">Metal-binding</keyword>
<protein>
    <submittedName>
        <fullName evidence="8">Radical SAM protein</fullName>
    </submittedName>
</protein>
<name>A0A8A4TL72_SULCO</name>
<keyword evidence="5" id="KW-0411">Iron-sulfur</keyword>
<dbReference type="InterPro" id="IPR013785">
    <property type="entry name" value="Aldolase_TIM"/>
</dbReference>
<evidence type="ECO:0000256" key="4">
    <source>
        <dbReference type="ARBA" id="ARBA00023004"/>
    </source>
</evidence>
<dbReference type="SFLD" id="SFLDS00029">
    <property type="entry name" value="Radical_SAM"/>
    <property type="match status" value="1"/>
</dbReference>
<keyword evidence="2" id="KW-0949">S-adenosyl-L-methionine</keyword>
<evidence type="ECO:0000256" key="3">
    <source>
        <dbReference type="ARBA" id="ARBA00022723"/>
    </source>
</evidence>
<dbReference type="PANTHER" id="PTHR43273:SF3">
    <property type="entry name" value="ANAEROBIC SULFATASE-MATURATING ENZYME HOMOLOG ASLB-RELATED"/>
    <property type="match status" value="1"/>
</dbReference>
<proteinExistence type="inferred from homology"/>
<reference evidence="8" key="1">
    <citation type="submission" date="2021-03" db="EMBL/GenBank/DDBJ databases">
        <title>Acanthopleuribacteraceae sp. M133.</title>
        <authorList>
            <person name="Wang G."/>
        </authorList>
    </citation>
    <scope>NUCLEOTIDE SEQUENCE</scope>
    <source>
        <strain evidence="8">M133</strain>
    </source>
</reference>
<evidence type="ECO:0000256" key="6">
    <source>
        <dbReference type="ARBA" id="ARBA00023601"/>
    </source>
</evidence>
<evidence type="ECO:0000313" key="8">
    <source>
        <dbReference type="EMBL" id="QTD49608.1"/>
    </source>
</evidence>
<dbReference type="GO" id="GO:0046872">
    <property type="term" value="F:metal ion binding"/>
    <property type="evidence" value="ECO:0007669"/>
    <property type="project" value="UniProtKB-KW"/>
</dbReference>
<evidence type="ECO:0000256" key="2">
    <source>
        <dbReference type="ARBA" id="ARBA00022691"/>
    </source>
</evidence>
<feature type="domain" description="Radical SAM core" evidence="7">
    <location>
        <begin position="88"/>
        <end position="316"/>
    </location>
</feature>
<dbReference type="PROSITE" id="PS51918">
    <property type="entry name" value="RADICAL_SAM"/>
    <property type="match status" value="1"/>
</dbReference>
<keyword evidence="9" id="KW-1185">Reference proteome</keyword>
<keyword evidence="4" id="KW-0408">Iron</keyword>
<dbReference type="GO" id="GO:0051536">
    <property type="term" value="F:iron-sulfur cluster binding"/>
    <property type="evidence" value="ECO:0007669"/>
    <property type="project" value="UniProtKB-KW"/>
</dbReference>
<dbReference type="GO" id="GO:0016491">
    <property type="term" value="F:oxidoreductase activity"/>
    <property type="evidence" value="ECO:0007669"/>
    <property type="project" value="InterPro"/>
</dbReference>
<evidence type="ECO:0000259" key="7">
    <source>
        <dbReference type="PROSITE" id="PS51918"/>
    </source>
</evidence>
<dbReference type="InterPro" id="IPR058240">
    <property type="entry name" value="rSAM_sf"/>
</dbReference>
<dbReference type="SFLD" id="SFLDG01386">
    <property type="entry name" value="main_SPASM_domain-containing"/>
    <property type="match status" value="1"/>
</dbReference>
<dbReference type="InterPro" id="IPR023885">
    <property type="entry name" value="4Fe4S-binding_SPASM_dom"/>
</dbReference>